<dbReference type="PRINTS" id="PR00368">
    <property type="entry name" value="FADPNR"/>
</dbReference>
<reference evidence="8 9" key="1">
    <citation type="submission" date="2019-03" db="EMBL/GenBank/DDBJ databases">
        <title>Genomic Encyclopedia of Archaeal and Bacterial Type Strains, Phase II (KMG-II): from individual species to whole genera.</title>
        <authorList>
            <person name="Goeker M."/>
        </authorList>
    </citation>
    <scope>NUCLEOTIDE SEQUENCE [LARGE SCALE GENOMIC DNA]</scope>
    <source>
        <strain evidence="8 9">DSM 45499</strain>
    </source>
</reference>
<dbReference type="AlphaFoldDB" id="A0A4R7VYZ2"/>
<feature type="region of interest" description="Disordered" evidence="5">
    <location>
        <begin position="659"/>
        <end position="1076"/>
    </location>
</feature>
<dbReference type="SUPFAM" id="SSF55424">
    <property type="entry name" value="FAD/NAD-linked reductases, dimerisation (C-terminal) domain"/>
    <property type="match status" value="1"/>
</dbReference>
<feature type="compositionally biased region" description="Pro residues" evidence="5">
    <location>
        <begin position="901"/>
        <end position="910"/>
    </location>
</feature>
<evidence type="ECO:0000256" key="2">
    <source>
        <dbReference type="ARBA" id="ARBA00022630"/>
    </source>
</evidence>
<dbReference type="PANTHER" id="PTHR43557:SF2">
    <property type="entry name" value="RIESKE DOMAIN-CONTAINING PROTEIN-RELATED"/>
    <property type="match status" value="1"/>
</dbReference>
<dbReference type="EMBL" id="SOCP01000003">
    <property type="protein sequence ID" value="TDV55403.1"/>
    <property type="molecule type" value="Genomic_DNA"/>
</dbReference>
<dbReference type="RefSeq" id="WP_133902466.1">
    <property type="nucleotide sequence ID" value="NZ_SOCP01000003.1"/>
</dbReference>
<keyword evidence="9" id="KW-1185">Reference proteome</keyword>
<comment type="caution">
    <text evidence="8">The sequence shown here is derived from an EMBL/GenBank/DDBJ whole genome shotgun (WGS) entry which is preliminary data.</text>
</comment>
<feature type="compositionally biased region" description="Polar residues" evidence="5">
    <location>
        <begin position="944"/>
        <end position="962"/>
    </location>
</feature>
<keyword evidence="2" id="KW-0285">Flavoprotein</keyword>
<sequence>MNRDERIVVVGGGLTGLRAAERLRELKFEGDITILGDEKLPPYHRPALSKQLLKGELRSSDLTLPAYEDLNARWRFGTQVRQLIPNKKTLVLPGGEEMTYDGLIIATGVEATRQSGVPYHDPRVLVLRTMSDGKDLERVIGSTKGRVAVIGGGFTGCELAASLRHLSREVTLIGRGKNLLGNVLGPDLGEWLTNTHREHGVDLALGNSVEQWSPGAEGITLKLTDGSSLLVSCVILAAGTKPMTHWLRGSGLPLDNGVVCEPTCHVVGAEDVVAAGDVAQWPNLRFDNVPRRVEHWLNAVEMGRAAAENLLAGRAAAQPFTPMPRFWTDQYSFRIQAAGMLKLGKDIVKLGTPDEGTGTVYGFSQEGRLMGVVGVDCPSAMIAWAESVSRQNPEPRRSVDAEAPARPLVTASSGATSGSFSKKKLPGKHSAPPQGKQFQREERQEHEIGFVEQPPPPVPVEISGPIGVGAGYVPGGGRPKTVVDSFSRMLPVAVRPPNATPPPNGRGPVPIGGRTLPVAGGTPVHVSGPLSRPSTSGPFPIPPAVPRTPINAFGEGVSGSGTFPAVNGHTPNGRAHNGAPATSFGAPPPNGRPALGPATGHTPPAHDPLPRMPEFTAAEMTDVRGIPEPLAGRVGKDSGMAIDITGQMALLDANGHVRTPDFSDVPPRGPADSFGAMPPVTRGPADSFSSMPPIRRGANGTPVARGPEDSFGRMPAARGPQDSFRALPAVRGPEASSPGMPPARRAEASSAGMPPARRAEASSSGMPPARRAEASSAGMPPARGAAEASFRALPPARGPELSSGGMPPARRAEASSAGMPPARRAEASSAGMPPARRAEASSAGMPPARRAEASSPAMPPARRTNGAPQDSFSRLPAVRPEASSGGMPPARRTNGARGPKDPFPALPPSRPSEDSFDTMISEPSLVSEDSFATMISEPGLGASDSFSNLPAVSRTNGAATNGRSRRAADDSFDTVVKPVSDDRRAAHRAEDLTPEFGRPPARRRRDADPALSSVRLVPAMSSVDDSLEMPPVRMPKHGRPEDYGVPSARGGPEDSYDQIPAVERPRAAGGRRRARA</sequence>
<dbReference type="PRINTS" id="PR00411">
    <property type="entry name" value="PNDRDTASEI"/>
</dbReference>
<dbReference type="InterPro" id="IPR036188">
    <property type="entry name" value="FAD/NAD-bd_sf"/>
</dbReference>
<accession>A0A4R7VYZ2</accession>
<dbReference type="SUPFAM" id="SSF51905">
    <property type="entry name" value="FAD/NAD(P)-binding domain"/>
    <property type="match status" value="2"/>
</dbReference>
<feature type="compositionally biased region" description="Low complexity" evidence="5">
    <location>
        <begin position="410"/>
        <end position="420"/>
    </location>
</feature>
<dbReference type="Pfam" id="PF14759">
    <property type="entry name" value="Reductase_C"/>
    <property type="match status" value="1"/>
</dbReference>
<feature type="region of interest" description="Disordered" evidence="5">
    <location>
        <begin position="493"/>
        <end position="608"/>
    </location>
</feature>
<dbReference type="InterPro" id="IPR016156">
    <property type="entry name" value="FAD/NAD-linked_Rdtase_dimer_sf"/>
</dbReference>
<protein>
    <submittedName>
        <fullName evidence="8">NAD/ferredoxin-dependent reductase-like protein</fullName>
    </submittedName>
</protein>
<feature type="domain" description="Reductase C-terminal" evidence="7">
    <location>
        <begin position="326"/>
        <end position="404"/>
    </location>
</feature>
<evidence type="ECO:0000256" key="1">
    <source>
        <dbReference type="ARBA" id="ARBA00001974"/>
    </source>
</evidence>
<evidence type="ECO:0000259" key="7">
    <source>
        <dbReference type="Pfam" id="PF14759"/>
    </source>
</evidence>
<name>A0A4R7VYZ2_9PSEU</name>
<gene>
    <name evidence="8" type="ORF">CLV71_103644</name>
</gene>
<feature type="compositionally biased region" description="Basic and acidic residues" evidence="5">
    <location>
        <begin position="438"/>
        <end position="449"/>
    </location>
</feature>
<organism evidence="8 9">
    <name type="scientific">Actinophytocola oryzae</name>
    <dbReference type="NCBI Taxonomy" id="502181"/>
    <lineage>
        <taxon>Bacteria</taxon>
        <taxon>Bacillati</taxon>
        <taxon>Actinomycetota</taxon>
        <taxon>Actinomycetes</taxon>
        <taxon>Pseudonocardiales</taxon>
        <taxon>Pseudonocardiaceae</taxon>
    </lineage>
</organism>
<proteinExistence type="predicted"/>
<dbReference type="Gene3D" id="3.50.50.60">
    <property type="entry name" value="FAD/NAD(P)-binding domain"/>
    <property type="match status" value="2"/>
</dbReference>
<dbReference type="OrthoDB" id="4475657at2"/>
<evidence type="ECO:0000256" key="5">
    <source>
        <dbReference type="SAM" id="MobiDB-lite"/>
    </source>
</evidence>
<evidence type="ECO:0000259" key="6">
    <source>
        <dbReference type="Pfam" id="PF07992"/>
    </source>
</evidence>
<dbReference type="PANTHER" id="PTHR43557">
    <property type="entry name" value="APOPTOSIS-INDUCING FACTOR 1"/>
    <property type="match status" value="1"/>
</dbReference>
<evidence type="ECO:0000256" key="4">
    <source>
        <dbReference type="ARBA" id="ARBA00023002"/>
    </source>
</evidence>
<dbReference type="InterPro" id="IPR023753">
    <property type="entry name" value="FAD/NAD-binding_dom"/>
</dbReference>
<evidence type="ECO:0000313" key="8">
    <source>
        <dbReference type="EMBL" id="TDV55403.1"/>
    </source>
</evidence>
<dbReference type="GO" id="GO:0005737">
    <property type="term" value="C:cytoplasm"/>
    <property type="evidence" value="ECO:0007669"/>
    <property type="project" value="TreeGrafter"/>
</dbReference>
<dbReference type="InterPro" id="IPR028202">
    <property type="entry name" value="Reductase_C"/>
</dbReference>
<feature type="compositionally biased region" description="Low complexity" evidence="5">
    <location>
        <begin position="845"/>
        <end position="863"/>
    </location>
</feature>
<evidence type="ECO:0000313" key="9">
    <source>
        <dbReference type="Proteomes" id="UP000294927"/>
    </source>
</evidence>
<dbReference type="Pfam" id="PF07992">
    <property type="entry name" value="Pyr_redox_2"/>
    <property type="match status" value="1"/>
</dbReference>
<evidence type="ECO:0000256" key="3">
    <source>
        <dbReference type="ARBA" id="ARBA00022827"/>
    </source>
</evidence>
<dbReference type="InterPro" id="IPR050446">
    <property type="entry name" value="FAD-oxidoreductase/Apoptosis"/>
</dbReference>
<comment type="cofactor">
    <cofactor evidence="1">
        <name>FAD</name>
        <dbReference type="ChEBI" id="CHEBI:57692"/>
    </cofactor>
</comment>
<dbReference type="Gene3D" id="3.30.390.30">
    <property type="match status" value="1"/>
</dbReference>
<keyword evidence="4" id="KW-0560">Oxidoreductase</keyword>
<feature type="region of interest" description="Disordered" evidence="5">
    <location>
        <begin position="387"/>
        <end position="458"/>
    </location>
</feature>
<feature type="domain" description="FAD/NAD(P)-binding" evidence="6">
    <location>
        <begin position="6"/>
        <end position="303"/>
    </location>
</feature>
<feature type="compositionally biased region" description="Basic and acidic residues" evidence="5">
    <location>
        <begin position="979"/>
        <end position="991"/>
    </location>
</feature>
<dbReference type="Proteomes" id="UP000294927">
    <property type="component" value="Unassembled WGS sequence"/>
</dbReference>
<dbReference type="GO" id="GO:0016651">
    <property type="term" value="F:oxidoreductase activity, acting on NAD(P)H"/>
    <property type="evidence" value="ECO:0007669"/>
    <property type="project" value="TreeGrafter"/>
</dbReference>
<keyword evidence="3" id="KW-0274">FAD</keyword>